<gene>
    <name evidence="1" type="ORF">L2E82_27093</name>
</gene>
<reference evidence="2" key="1">
    <citation type="journal article" date="2022" name="Mol. Ecol. Resour.">
        <title>The genomes of chicory, endive, great burdock and yacon provide insights into Asteraceae palaeo-polyploidization history and plant inulin production.</title>
        <authorList>
            <person name="Fan W."/>
            <person name="Wang S."/>
            <person name="Wang H."/>
            <person name="Wang A."/>
            <person name="Jiang F."/>
            <person name="Liu H."/>
            <person name="Zhao H."/>
            <person name="Xu D."/>
            <person name="Zhang Y."/>
        </authorList>
    </citation>
    <scope>NUCLEOTIDE SEQUENCE [LARGE SCALE GENOMIC DNA]</scope>
    <source>
        <strain evidence="2">cv. Punajuju</strain>
    </source>
</reference>
<evidence type="ECO:0000313" key="1">
    <source>
        <dbReference type="EMBL" id="KAI3737098.1"/>
    </source>
</evidence>
<reference evidence="1 2" key="2">
    <citation type="journal article" date="2022" name="Mol. Ecol. Resour.">
        <title>The genomes of chicory, endive, great burdock and yacon provide insights into Asteraceae paleo-polyploidization history and plant inulin production.</title>
        <authorList>
            <person name="Fan W."/>
            <person name="Wang S."/>
            <person name="Wang H."/>
            <person name="Wang A."/>
            <person name="Jiang F."/>
            <person name="Liu H."/>
            <person name="Zhao H."/>
            <person name="Xu D."/>
            <person name="Zhang Y."/>
        </authorList>
    </citation>
    <scope>NUCLEOTIDE SEQUENCE [LARGE SCALE GENOMIC DNA]</scope>
    <source>
        <strain evidence="2">cv. Punajuju</strain>
        <tissue evidence="1">Leaves</tissue>
    </source>
</reference>
<dbReference type="Proteomes" id="UP001055811">
    <property type="component" value="Linkage Group LG05"/>
</dbReference>
<protein>
    <submittedName>
        <fullName evidence="1">Uncharacterized protein</fullName>
    </submittedName>
</protein>
<evidence type="ECO:0000313" key="2">
    <source>
        <dbReference type="Proteomes" id="UP001055811"/>
    </source>
</evidence>
<proteinExistence type="predicted"/>
<dbReference type="EMBL" id="CM042013">
    <property type="protein sequence ID" value="KAI3737098.1"/>
    <property type="molecule type" value="Genomic_DNA"/>
</dbReference>
<name>A0ACB9CSE3_CICIN</name>
<accession>A0ACB9CSE3</accession>
<comment type="caution">
    <text evidence="1">The sequence shown here is derived from an EMBL/GenBank/DDBJ whole genome shotgun (WGS) entry which is preliminary data.</text>
</comment>
<organism evidence="1 2">
    <name type="scientific">Cichorium intybus</name>
    <name type="common">Chicory</name>
    <dbReference type="NCBI Taxonomy" id="13427"/>
    <lineage>
        <taxon>Eukaryota</taxon>
        <taxon>Viridiplantae</taxon>
        <taxon>Streptophyta</taxon>
        <taxon>Embryophyta</taxon>
        <taxon>Tracheophyta</taxon>
        <taxon>Spermatophyta</taxon>
        <taxon>Magnoliopsida</taxon>
        <taxon>eudicotyledons</taxon>
        <taxon>Gunneridae</taxon>
        <taxon>Pentapetalae</taxon>
        <taxon>asterids</taxon>
        <taxon>campanulids</taxon>
        <taxon>Asterales</taxon>
        <taxon>Asteraceae</taxon>
        <taxon>Cichorioideae</taxon>
        <taxon>Cichorieae</taxon>
        <taxon>Cichoriinae</taxon>
        <taxon>Cichorium</taxon>
    </lineage>
</organism>
<keyword evidence="2" id="KW-1185">Reference proteome</keyword>
<sequence>MGRPELDYNYSINGRGGRGVPKCCSYKRTTVIICSINVVVALYVFQNLYSSLYSYSYQHSHNAVTYTPDQIRNMEESMQIRKQSEPRKLIETVKLIKQKVDRKEDLVELPQPLKQKLTDEIIEVLRGLNGDTNSTLQHEAVETWRMQKLEEAKKITHWRSSNSTVLPAEAGILAKVLEFSWEELSNEIGLWIPVNVINNEHNDKPEGEDDFDDSILAGRRLPPECNAELHTDYGGHAVKWGLTHQKESAYECCQACLNQAKNAKPGELKCNIWVYCPAEDGCHSPDIYQHKLEECWLKYAETPKVNFKDKYSESYRRNHPNAPLVVPWVSGVISS</sequence>